<sequence length="186" mass="19063">MELIAGPPAAYLGADEVVETSAPAVVALAARLGANQAGDPVAFARAAFDWVRDEIAHAGDAGDPRFAVSATEVLADGAGWCYAKAHLLAAVLRAGGVPTGLCYQRLGDGDGHVLHGLVAVHLDGAWHRQDPRGNKPGVAAEFSLDGERLAWPVDPAAGEADLPEVHVAPAPGVVAALRRHELAVAL</sequence>
<dbReference type="InterPro" id="IPR002931">
    <property type="entry name" value="Transglutaminase-like"/>
</dbReference>
<dbReference type="AlphaFoldDB" id="A0A0A1DGT9"/>
<dbReference type="SUPFAM" id="SSF54001">
    <property type="entry name" value="Cysteine proteinases"/>
    <property type="match status" value="1"/>
</dbReference>
<dbReference type="EMBL" id="CP009896">
    <property type="protein sequence ID" value="AIY15753.1"/>
    <property type="molecule type" value="Genomic_DNA"/>
</dbReference>
<dbReference type="GeneID" id="96607643"/>
<evidence type="ECO:0000313" key="1">
    <source>
        <dbReference type="EMBL" id="AIY15753.1"/>
    </source>
</evidence>
<dbReference type="PANTHER" id="PTHR33490">
    <property type="entry name" value="BLR5614 PROTEIN-RELATED"/>
    <property type="match status" value="1"/>
</dbReference>
<dbReference type="OrthoDB" id="5296450at2"/>
<dbReference type="GO" id="GO:0008233">
    <property type="term" value="F:peptidase activity"/>
    <property type="evidence" value="ECO:0007669"/>
    <property type="project" value="UniProtKB-KW"/>
</dbReference>
<reference evidence="1 2" key="1">
    <citation type="journal article" date="2015" name="Genome Announc.">
        <title>Complete Genome Sequence of Steroid-Transforming Nocardioides simplex VKM Ac-2033D.</title>
        <authorList>
            <person name="Shtratnikova V.Y."/>
            <person name="Schelkunov M.I."/>
            <person name="Pekov Y.A."/>
            <person name="Fokina V.V."/>
            <person name="Logacheva M.D."/>
            <person name="Sokolov S.L."/>
            <person name="Bragin E.Y."/>
            <person name="Ashapkin V.V."/>
            <person name="Donova M.V."/>
        </authorList>
    </citation>
    <scope>NUCLEOTIDE SEQUENCE [LARGE SCALE GENOMIC DNA]</scope>
    <source>
        <strain evidence="1 2">VKM Ac-2033D</strain>
    </source>
</reference>
<dbReference type="STRING" id="2045.KR76_01365"/>
<dbReference type="Pfam" id="PF01841">
    <property type="entry name" value="Transglut_core"/>
    <property type="match status" value="1"/>
</dbReference>
<keyword evidence="1" id="KW-0645">Protease</keyword>
<dbReference type="KEGG" id="psim:KR76_01365"/>
<dbReference type="InterPro" id="IPR038765">
    <property type="entry name" value="Papain-like_cys_pep_sf"/>
</dbReference>
<keyword evidence="2" id="KW-1185">Reference proteome</keyword>
<gene>
    <name evidence="1" type="ORF">KR76_01365</name>
</gene>
<dbReference type="HOGENOM" id="CLU_107900_0_0_11"/>
<dbReference type="RefSeq" id="WP_038676085.1">
    <property type="nucleotide sequence ID" value="NZ_BJMC01000025.1"/>
</dbReference>
<dbReference type="Proteomes" id="UP000030300">
    <property type="component" value="Chromosome"/>
</dbReference>
<dbReference type="GO" id="GO:0006508">
    <property type="term" value="P:proteolysis"/>
    <property type="evidence" value="ECO:0007669"/>
    <property type="project" value="UniProtKB-KW"/>
</dbReference>
<dbReference type="Gene3D" id="3.10.620.30">
    <property type="match status" value="1"/>
</dbReference>
<name>A0A0A1DGT9_NOCSI</name>
<evidence type="ECO:0000313" key="2">
    <source>
        <dbReference type="Proteomes" id="UP000030300"/>
    </source>
</evidence>
<dbReference type="PANTHER" id="PTHR33490:SF3">
    <property type="entry name" value="CONSERVED INTEGRAL MEMBRANE PROTEIN"/>
    <property type="match status" value="1"/>
</dbReference>
<protein>
    <submittedName>
        <fullName evidence="1">Transglutaminase-like enzymes, putative cysteine protease</fullName>
    </submittedName>
</protein>
<accession>A0A0A1DGT9</accession>
<proteinExistence type="predicted"/>
<keyword evidence="1" id="KW-0378">Hydrolase</keyword>
<dbReference type="eggNOG" id="COG1305">
    <property type="taxonomic scope" value="Bacteria"/>
</dbReference>
<organism evidence="1 2">
    <name type="scientific">Nocardioides simplex</name>
    <name type="common">Arthrobacter simplex</name>
    <dbReference type="NCBI Taxonomy" id="2045"/>
    <lineage>
        <taxon>Bacteria</taxon>
        <taxon>Bacillati</taxon>
        <taxon>Actinomycetota</taxon>
        <taxon>Actinomycetes</taxon>
        <taxon>Propionibacteriales</taxon>
        <taxon>Nocardioidaceae</taxon>
        <taxon>Pimelobacter</taxon>
    </lineage>
</organism>